<dbReference type="Proteomes" id="UP000807785">
    <property type="component" value="Unassembled WGS sequence"/>
</dbReference>
<dbReference type="InterPro" id="IPR000160">
    <property type="entry name" value="GGDEF_dom"/>
</dbReference>
<dbReference type="Gene3D" id="3.30.70.270">
    <property type="match status" value="1"/>
</dbReference>
<dbReference type="InterPro" id="IPR043128">
    <property type="entry name" value="Rev_trsase/Diguanyl_cyclase"/>
</dbReference>
<reference evidence="3" key="1">
    <citation type="submission" date="2020-10" db="EMBL/GenBank/DDBJ databases">
        <title>Connecting structure to function with the recovery of over 1000 high-quality activated sludge metagenome-assembled genomes encoding full-length rRNA genes using long-read sequencing.</title>
        <authorList>
            <person name="Singleton C.M."/>
            <person name="Petriglieri F."/>
            <person name="Kristensen J.M."/>
            <person name="Kirkegaard R.H."/>
            <person name="Michaelsen T.Y."/>
            <person name="Andersen M.H."/>
            <person name="Karst S.M."/>
            <person name="Dueholm M.S."/>
            <person name="Nielsen P.H."/>
            <person name="Albertsen M."/>
        </authorList>
    </citation>
    <scope>NUCLEOTIDE SEQUENCE</scope>
    <source>
        <strain evidence="3">Bjer_18-Q3-R1-45_BAT3C.347</strain>
    </source>
</reference>
<name>A0A9D7E4S1_9PROT</name>
<dbReference type="SUPFAM" id="SSF55073">
    <property type="entry name" value="Nucleotide cyclase"/>
    <property type="match status" value="1"/>
</dbReference>
<organism evidence="3 4">
    <name type="scientific">Candidatus Methylophosphatis roskildensis</name>
    <dbReference type="NCBI Taxonomy" id="2899263"/>
    <lineage>
        <taxon>Bacteria</taxon>
        <taxon>Pseudomonadati</taxon>
        <taxon>Pseudomonadota</taxon>
        <taxon>Betaproteobacteria</taxon>
        <taxon>Nitrosomonadales</taxon>
        <taxon>Sterolibacteriaceae</taxon>
        <taxon>Candidatus Methylophosphatis</taxon>
    </lineage>
</organism>
<dbReference type="SUPFAM" id="SSF141868">
    <property type="entry name" value="EAL domain-like"/>
    <property type="match status" value="1"/>
</dbReference>
<dbReference type="PROSITE" id="PS50887">
    <property type="entry name" value="GGDEF"/>
    <property type="match status" value="1"/>
</dbReference>
<feature type="domain" description="EAL" evidence="1">
    <location>
        <begin position="359"/>
        <end position="612"/>
    </location>
</feature>
<dbReference type="InterPro" id="IPR050706">
    <property type="entry name" value="Cyclic-di-GMP_PDE-like"/>
</dbReference>
<dbReference type="GO" id="GO:0071111">
    <property type="term" value="F:cyclic-guanylate-specific phosphodiesterase activity"/>
    <property type="evidence" value="ECO:0007669"/>
    <property type="project" value="InterPro"/>
</dbReference>
<dbReference type="CDD" id="cd01948">
    <property type="entry name" value="EAL"/>
    <property type="match status" value="1"/>
</dbReference>
<accession>A0A9D7E4S1</accession>
<dbReference type="InterPro" id="IPR029787">
    <property type="entry name" value="Nucleotide_cyclase"/>
</dbReference>
<comment type="caution">
    <text evidence="3">The sequence shown here is derived from an EMBL/GenBank/DDBJ whole genome shotgun (WGS) entry which is preliminary data.</text>
</comment>
<dbReference type="PANTHER" id="PTHR33121:SF70">
    <property type="entry name" value="SIGNALING PROTEIN YKOW"/>
    <property type="match status" value="1"/>
</dbReference>
<dbReference type="PANTHER" id="PTHR33121">
    <property type="entry name" value="CYCLIC DI-GMP PHOSPHODIESTERASE PDEF"/>
    <property type="match status" value="1"/>
</dbReference>
<dbReference type="Pfam" id="PF00563">
    <property type="entry name" value="EAL"/>
    <property type="match status" value="1"/>
</dbReference>
<proteinExistence type="predicted"/>
<protein>
    <submittedName>
        <fullName evidence="3">EAL domain-containing protein</fullName>
    </submittedName>
</protein>
<evidence type="ECO:0000259" key="2">
    <source>
        <dbReference type="PROSITE" id="PS50887"/>
    </source>
</evidence>
<dbReference type="SMART" id="SM00267">
    <property type="entry name" value="GGDEF"/>
    <property type="match status" value="1"/>
</dbReference>
<feature type="domain" description="GGDEF" evidence="2">
    <location>
        <begin position="219"/>
        <end position="351"/>
    </location>
</feature>
<evidence type="ECO:0000313" key="4">
    <source>
        <dbReference type="Proteomes" id="UP000807785"/>
    </source>
</evidence>
<dbReference type="InterPro" id="IPR001633">
    <property type="entry name" value="EAL_dom"/>
</dbReference>
<evidence type="ECO:0000259" key="1">
    <source>
        <dbReference type="PROSITE" id="PS50883"/>
    </source>
</evidence>
<dbReference type="SMART" id="SM00052">
    <property type="entry name" value="EAL"/>
    <property type="match status" value="1"/>
</dbReference>
<evidence type="ECO:0000313" key="3">
    <source>
        <dbReference type="EMBL" id="MBK6973776.1"/>
    </source>
</evidence>
<dbReference type="AlphaFoldDB" id="A0A9D7E4S1"/>
<dbReference type="InterPro" id="IPR035919">
    <property type="entry name" value="EAL_sf"/>
</dbReference>
<dbReference type="EMBL" id="JADJEV010000003">
    <property type="protein sequence ID" value="MBK6973776.1"/>
    <property type="molecule type" value="Genomic_DNA"/>
</dbReference>
<gene>
    <name evidence="3" type="ORF">IPH26_12805</name>
</gene>
<dbReference type="Gene3D" id="3.20.20.450">
    <property type="entry name" value="EAL domain"/>
    <property type="match status" value="1"/>
</dbReference>
<sequence>MTNWHPERSDLFPDDADAIEERESLQIVIDFAAVQERLAEFEIDERCRAALRAFGEIAGASGFAPALREAWRGLHPCSQADDAEGCTLAVACFTELLSRFPTWDFTPGWLNTLTAAWLEVLAAGVPADWLLGLASRTLDSSVTLACADKRVAQSGSVDMIRAVAKLNLFVCAVLGEAASGYQQSLHVHAEEHDERSGLPNQRQALAVLDAAIAEGKPGEYVAVVVVRIEVGPVLLRMPTALSRRLLRQMIGRVHRALRPRDSLFLGADWELIVVLPALSSAAHVTLAVTRLLHLFDAAFPVLGREYRLTPVAGAALFPEAGREAEALLQGARLALHEAHRNGERSEIFRSEMDHSAARYAAIEQGFLQALRDDRLELYLQPQVDSATGSCNHAEALLRWQHVAGESIAPQFIVEIAEEAGVSPQFSRWLVTRAARMLAEFALEGIPLNLSINLTANDLRDEELPDMIEQALTIWNVPADRLTLELTESAMISDEQHSLGILHRLRDLGCRLAVDDFGTGYSSMAYLRQLPLNELKIDQLFVRRMDESPQDREIVRSMIQLAQGLRLEVVAEGVETRATWQLLTGYGCQRVQGYYFSKPIPAPDFIRWWQERRSDPIRLLE</sequence>
<dbReference type="PROSITE" id="PS50883">
    <property type="entry name" value="EAL"/>
    <property type="match status" value="1"/>
</dbReference>